<protein>
    <recommendedName>
        <fullName evidence="3">CCHC-type domain-containing protein</fullName>
    </recommendedName>
</protein>
<dbReference type="EMBL" id="JAUJYO010000011">
    <property type="protein sequence ID" value="KAK1305121.1"/>
    <property type="molecule type" value="Genomic_DNA"/>
</dbReference>
<proteinExistence type="predicted"/>
<feature type="domain" description="CCHC-type" evidence="3">
    <location>
        <begin position="267"/>
        <end position="283"/>
    </location>
</feature>
<feature type="region of interest" description="Disordered" evidence="2">
    <location>
        <begin position="236"/>
        <end position="262"/>
    </location>
</feature>
<evidence type="ECO:0000313" key="5">
    <source>
        <dbReference type="Proteomes" id="UP001180020"/>
    </source>
</evidence>
<comment type="caution">
    <text evidence="4">The sequence shown here is derived from an EMBL/GenBank/DDBJ whole genome shotgun (WGS) entry which is preliminary data.</text>
</comment>
<evidence type="ECO:0000256" key="1">
    <source>
        <dbReference type="PROSITE-ProRule" id="PRU00047"/>
    </source>
</evidence>
<dbReference type="GO" id="GO:0008270">
    <property type="term" value="F:zinc ion binding"/>
    <property type="evidence" value="ECO:0007669"/>
    <property type="project" value="UniProtKB-KW"/>
</dbReference>
<evidence type="ECO:0000259" key="3">
    <source>
        <dbReference type="PROSITE" id="PS50158"/>
    </source>
</evidence>
<keyword evidence="1" id="KW-0479">Metal-binding</keyword>
<dbReference type="GO" id="GO:0003676">
    <property type="term" value="F:nucleic acid binding"/>
    <property type="evidence" value="ECO:0007669"/>
    <property type="project" value="InterPro"/>
</dbReference>
<keyword evidence="5" id="KW-1185">Reference proteome</keyword>
<sequence>MDEIFEEVGKLVKWGENNALNMQYKVPDSYLYDTLSNETDMLKMFSLHQRSPIIEIFSTIEHNIASSVLPTLEDRETQNRCRYYSSNEGDDYEDDYGEGAPQSFSDFFFDAEDYGREQMPSFLVVFEEEEDDEPDIRKGRAHNVTIEEIDDEEQIEPIQFNHLPKIVDEWQAIEADRICSEADRKWQMLEFPCNHAAAVVAHMRNERWEDYVDECYTIARQVHGEYQELQFTVKPPKCIRPPSKPRKKRITPHDEESRSTKVRKIHRCKRCGGLGHYQKTCKNPPMQSNSGQTLDGQSTDDSRGYCDGDLVIGGRGRGYGSGMFSYGSGGHTRGFMGLRRPPRSS</sequence>
<dbReference type="InterPro" id="IPR001878">
    <property type="entry name" value="Znf_CCHC"/>
</dbReference>
<evidence type="ECO:0000256" key="2">
    <source>
        <dbReference type="SAM" id="MobiDB-lite"/>
    </source>
</evidence>
<dbReference type="PROSITE" id="PS50158">
    <property type="entry name" value="ZF_CCHC"/>
    <property type="match status" value="1"/>
</dbReference>
<organism evidence="4 5">
    <name type="scientific">Acorus calamus</name>
    <name type="common">Sweet flag</name>
    <dbReference type="NCBI Taxonomy" id="4465"/>
    <lineage>
        <taxon>Eukaryota</taxon>
        <taxon>Viridiplantae</taxon>
        <taxon>Streptophyta</taxon>
        <taxon>Embryophyta</taxon>
        <taxon>Tracheophyta</taxon>
        <taxon>Spermatophyta</taxon>
        <taxon>Magnoliopsida</taxon>
        <taxon>Liliopsida</taxon>
        <taxon>Acoraceae</taxon>
        <taxon>Acorus</taxon>
    </lineage>
</organism>
<dbReference type="AlphaFoldDB" id="A0AAV9DTW1"/>
<keyword evidence="1" id="KW-0862">Zinc</keyword>
<feature type="compositionally biased region" description="Polar residues" evidence="2">
    <location>
        <begin position="285"/>
        <end position="299"/>
    </location>
</feature>
<evidence type="ECO:0000313" key="4">
    <source>
        <dbReference type="EMBL" id="KAK1305121.1"/>
    </source>
</evidence>
<gene>
    <name evidence="4" type="ORF">QJS10_CPB11g01311</name>
</gene>
<keyword evidence="1" id="KW-0863">Zinc-finger</keyword>
<dbReference type="Gene3D" id="4.10.60.10">
    <property type="entry name" value="Zinc finger, CCHC-type"/>
    <property type="match status" value="1"/>
</dbReference>
<name>A0AAV9DTW1_ACOCL</name>
<reference evidence="4" key="2">
    <citation type="submission" date="2023-06" db="EMBL/GenBank/DDBJ databases">
        <authorList>
            <person name="Ma L."/>
            <person name="Liu K.-W."/>
            <person name="Li Z."/>
            <person name="Hsiao Y.-Y."/>
            <person name="Qi Y."/>
            <person name="Fu T."/>
            <person name="Tang G."/>
            <person name="Zhang D."/>
            <person name="Sun W.-H."/>
            <person name="Liu D.-K."/>
            <person name="Li Y."/>
            <person name="Chen G.-Z."/>
            <person name="Liu X.-D."/>
            <person name="Liao X.-Y."/>
            <person name="Jiang Y.-T."/>
            <person name="Yu X."/>
            <person name="Hao Y."/>
            <person name="Huang J."/>
            <person name="Zhao X.-W."/>
            <person name="Ke S."/>
            <person name="Chen Y.-Y."/>
            <person name="Wu W.-L."/>
            <person name="Hsu J.-L."/>
            <person name="Lin Y.-F."/>
            <person name="Huang M.-D."/>
            <person name="Li C.-Y."/>
            <person name="Huang L."/>
            <person name="Wang Z.-W."/>
            <person name="Zhao X."/>
            <person name="Zhong W.-Y."/>
            <person name="Peng D.-H."/>
            <person name="Ahmad S."/>
            <person name="Lan S."/>
            <person name="Zhang J.-S."/>
            <person name="Tsai W.-C."/>
            <person name="Van De Peer Y."/>
            <person name="Liu Z.-J."/>
        </authorList>
    </citation>
    <scope>NUCLEOTIDE SEQUENCE</scope>
    <source>
        <strain evidence="4">CP</strain>
        <tissue evidence="4">Leaves</tissue>
    </source>
</reference>
<reference evidence="4" key="1">
    <citation type="journal article" date="2023" name="Nat. Commun.">
        <title>Diploid and tetraploid genomes of Acorus and the evolution of monocots.</title>
        <authorList>
            <person name="Ma L."/>
            <person name="Liu K.W."/>
            <person name="Li Z."/>
            <person name="Hsiao Y.Y."/>
            <person name="Qi Y."/>
            <person name="Fu T."/>
            <person name="Tang G.D."/>
            <person name="Zhang D."/>
            <person name="Sun W.H."/>
            <person name="Liu D.K."/>
            <person name="Li Y."/>
            <person name="Chen G.Z."/>
            <person name="Liu X.D."/>
            <person name="Liao X.Y."/>
            <person name="Jiang Y.T."/>
            <person name="Yu X."/>
            <person name="Hao Y."/>
            <person name="Huang J."/>
            <person name="Zhao X.W."/>
            <person name="Ke S."/>
            <person name="Chen Y.Y."/>
            <person name="Wu W.L."/>
            <person name="Hsu J.L."/>
            <person name="Lin Y.F."/>
            <person name="Huang M.D."/>
            <person name="Li C.Y."/>
            <person name="Huang L."/>
            <person name="Wang Z.W."/>
            <person name="Zhao X."/>
            <person name="Zhong W.Y."/>
            <person name="Peng D.H."/>
            <person name="Ahmad S."/>
            <person name="Lan S."/>
            <person name="Zhang J.S."/>
            <person name="Tsai W.C."/>
            <person name="Van de Peer Y."/>
            <person name="Liu Z.J."/>
        </authorList>
    </citation>
    <scope>NUCLEOTIDE SEQUENCE</scope>
    <source>
        <strain evidence="4">CP</strain>
    </source>
</reference>
<dbReference type="Proteomes" id="UP001180020">
    <property type="component" value="Unassembled WGS sequence"/>
</dbReference>
<feature type="region of interest" description="Disordered" evidence="2">
    <location>
        <begin position="279"/>
        <end position="306"/>
    </location>
</feature>
<accession>A0AAV9DTW1</accession>